<evidence type="ECO:0000256" key="4">
    <source>
        <dbReference type="ARBA" id="ARBA00006558"/>
    </source>
</evidence>
<evidence type="ECO:0000256" key="1">
    <source>
        <dbReference type="ARBA" id="ARBA00000026"/>
    </source>
</evidence>
<evidence type="ECO:0000256" key="9">
    <source>
        <dbReference type="ARBA" id="ARBA00030465"/>
    </source>
</evidence>
<accession>G8NNK7</accession>
<dbReference type="Gene3D" id="3.30.559.10">
    <property type="entry name" value="Chloramphenicol acetyltransferase-like domain"/>
    <property type="match status" value="1"/>
</dbReference>
<comment type="catalytic activity">
    <reaction evidence="2">
        <text>2 a mycocerosyl-[mycocerosic acid synthase] + a phenolphthiocerol = a dimycocerosyl phenolphthiocerol + 2 holo-[mycocerosic acid synthase].</text>
        <dbReference type="EC" id="2.3.1.282"/>
    </reaction>
</comment>
<comment type="catalytic activity">
    <reaction evidence="1">
        <text>2 a mycocerosyl-[mycocerosic acid synthase] + a phthiocerol = a dimycocerosyl phthiocerol + 2 holo-[mycocerosic acid synthase].</text>
        <dbReference type="EC" id="2.3.1.282"/>
    </reaction>
</comment>
<dbReference type="Proteomes" id="UP000007113">
    <property type="component" value="Chromosome"/>
</dbReference>
<dbReference type="HOGENOM" id="CLU_048554_1_0_0"/>
<keyword evidence="15" id="KW-1185">Reference proteome</keyword>
<dbReference type="InterPro" id="IPR023213">
    <property type="entry name" value="CAT-like_dom_sf"/>
</dbReference>
<evidence type="ECO:0000256" key="11">
    <source>
        <dbReference type="ARBA" id="ARBA00033407"/>
    </source>
</evidence>
<dbReference type="eggNOG" id="COG1020">
    <property type="taxonomic scope" value="Bacteria"/>
</dbReference>
<dbReference type="Pfam" id="PF16911">
    <property type="entry name" value="PapA_C"/>
    <property type="match status" value="1"/>
</dbReference>
<evidence type="ECO:0000256" key="6">
    <source>
        <dbReference type="ARBA" id="ARBA00013449"/>
    </source>
</evidence>
<protein>
    <recommendedName>
        <fullName evidence="6">Phthiocerol/phthiodiolone dimycocerosyl transferase</fullName>
        <ecNumber evidence="5">2.3.1.282</ecNumber>
    </recommendedName>
    <alternativeName>
        <fullName evidence="11">Acyltransferase PapA5</fullName>
    </alternativeName>
    <alternativeName>
        <fullName evidence="9">Phthiocerol/phthiodiolone O-acyltransferase</fullName>
    </alternativeName>
    <alternativeName>
        <fullName evidence="10">Polyketide synthase-associated protein A5</fullName>
    </alternativeName>
</protein>
<dbReference type="SUPFAM" id="SSF52777">
    <property type="entry name" value="CoA-dependent acyltransferases"/>
    <property type="match status" value="2"/>
</dbReference>
<dbReference type="OrthoDB" id="863140at2"/>
<gene>
    <name evidence="14" type="ordered locus">AciX8_0439</name>
</gene>
<dbReference type="PANTHER" id="PTHR28037">
    <property type="entry name" value="ALCOHOL O-ACETYLTRANSFERASE 1-RELATED"/>
    <property type="match status" value="1"/>
</dbReference>
<proteinExistence type="inferred from homology"/>
<keyword evidence="7" id="KW-0808">Transferase</keyword>
<evidence type="ECO:0000256" key="8">
    <source>
        <dbReference type="ARBA" id="ARBA00023315"/>
    </source>
</evidence>
<evidence type="ECO:0000259" key="12">
    <source>
        <dbReference type="Pfam" id="PF00668"/>
    </source>
</evidence>
<evidence type="ECO:0000313" key="14">
    <source>
        <dbReference type="EMBL" id="AEU34792.1"/>
    </source>
</evidence>
<dbReference type="PANTHER" id="PTHR28037:SF1">
    <property type="entry name" value="ALCOHOL O-ACETYLTRANSFERASE 1-RELATED"/>
    <property type="match status" value="1"/>
</dbReference>
<dbReference type="GO" id="GO:0016746">
    <property type="term" value="F:acyltransferase activity"/>
    <property type="evidence" value="ECO:0007669"/>
    <property type="project" value="UniProtKB-KW"/>
</dbReference>
<dbReference type="InterPro" id="IPR052058">
    <property type="entry name" value="Alcohol_O-acetyltransferase"/>
</dbReference>
<comment type="similarity">
    <text evidence="4">Belongs to the acyltransferase PapA5 family.</text>
</comment>
<dbReference type="AlphaFoldDB" id="G8NNK7"/>
<sequence length="419" mass="46559">MPLTSQEIQPLDPLTSDLLRPLGAFEELYCLFGQHFPVNGALAAEITGHTTVQQWRDALDAIQRRHPLLSVCIDTAFNRVPHFRHVAHQHIPLRVVTSTDARWQQEIAKEINAPFTPDQSPLFRAVLLYQEKRSIFILSAHHAVCDGSSRIFLLRDMLLSLSGHDLEKLPLMPSRETLFGAKQRTSTEPGLPAFVAQRPAMPHVDGIKFTPEQTLALQDRSRLEGVTIHAALSAALTFAGRSLDESWRNHPLRILSPAEVRDILGLEDQCMISLTSGEISIPPESPMTFWDLARFARDGLSTVKNPESISMMIDRQTKVVSTNLTAKQADLLKRSLINAQVMFTNLGRLPFDSTFGTLQLTDLWAPCALRGIDREQTLGAVTVNDSLHLTHTSPEPIPGLLAGIEEVLRKACTSDSTTR</sequence>
<feature type="domain" description="Condensation" evidence="12">
    <location>
        <begin position="41"/>
        <end position="158"/>
    </location>
</feature>
<dbReference type="Pfam" id="PF00668">
    <property type="entry name" value="Condensation"/>
    <property type="match status" value="1"/>
</dbReference>
<dbReference type="STRING" id="682795.AciX8_0439"/>
<evidence type="ECO:0000256" key="3">
    <source>
        <dbReference type="ARBA" id="ARBA00001907"/>
    </source>
</evidence>
<feature type="domain" description="Phthiocerol/phthiodiolone dimycocerosyl transferase C-terminal" evidence="13">
    <location>
        <begin position="200"/>
        <end position="264"/>
    </location>
</feature>
<dbReference type="InterPro" id="IPR031641">
    <property type="entry name" value="PapA_C"/>
</dbReference>
<name>G8NNK7_GRAMM</name>
<comment type="catalytic activity">
    <reaction evidence="3">
        <text>2 a mycocerosyl-[mycocerosic acid synthase] + a phthiodiolone = a dimycocerosyl phthiodiolone + 2 holo-[mycocerosic acid synthase].</text>
        <dbReference type="EC" id="2.3.1.282"/>
    </reaction>
</comment>
<evidence type="ECO:0000256" key="10">
    <source>
        <dbReference type="ARBA" id="ARBA00032317"/>
    </source>
</evidence>
<dbReference type="KEGG" id="gma:AciX8_0439"/>
<evidence type="ECO:0000259" key="13">
    <source>
        <dbReference type="Pfam" id="PF16911"/>
    </source>
</evidence>
<dbReference type="EMBL" id="CP003130">
    <property type="protein sequence ID" value="AEU34792.1"/>
    <property type="molecule type" value="Genomic_DNA"/>
</dbReference>
<evidence type="ECO:0000313" key="15">
    <source>
        <dbReference type="Proteomes" id="UP000007113"/>
    </source>
</evidence>
<dbReference type="Gene3D" id="3.30.559.30">
    <property type="entry name" value="Nonribosomal peptide synthetase, condensation domain"/>
    <property type="match status" value="1"/>
</dbReference>
<reference evidence="14 15" key="1">
    <citation type="submission" date="2011-11" db="EMBL/GenBank/DDBJ databases">
        <title>Complete sequence of Granulicella mallensis MP5ACTX8.</title>
        <authorList>
            <consortium name="US DOE Joint Genome Institute"/>
            <person name="Lucas S."/>
            <person name="Copeland A."/>
            <person name="Lapidus A."/>
            <person name="Cheng J.-F."/>
            <person name="Goodwin L."/>
            <person name="Pitluck S."/>
            <person name="Peters L."/>
            <person name="Lu M."/>
            <person name="Detter J.C."/>
            <person name="Han C."/>
            <person name="Tapia R."/>
            <person name="Land M."/>
            <person name="Hauser L."/>
            <person name="Kyrpides N."/>
            <person name="Ivanova N."/>
            <person name="Mikhailova N."/>
            <person name="Pagani I."/>
            <person name="Rawat S."/>
            <person name="Mannisto M."/>
            <person name="Haggblom M."/>
            <person name="Woyke T."/>
        </authorList>
    </citation>
    <scope>NUCLEOTIDE SEQUENCE [LARGE SCALE GENOMIC DNA]</scope>
    <source>
        <strain evidence="15">ATCC BAA-1857 / DSM 23137 / MP5ACTX8</strain>
    </source>
</reference>
<organism evidence="14 15">
    <name type="scientific">Granulicella mallensis (strain ATCC BAA-1857 / DSM 23137 / MP5ACTX8)</name>
    <dbReference type="NCBI Taxonomy" id="682795"/>
    <lineage>
        <taxon>Bacteria</taxon>
        <taxon>Pseudomonadati</taxon>
        <taxon>Acidobacteriota</taxon>
        <taxon>Terriglobia</taxon>
        <taxon>Terriglobales</taxon>
        <taxon>Acidobacteriaceae</taxon>
        <taxon>Granulicella</taxon>
    </lineage>
</organism>
<keyword evidence="8" id="KW-0012">Acyltransferase</keyword>
<evidence type="ECO:0000256" key="2">
    <source>
        <dbReference type="ARBA" id="ARBA00000625"/>
    </source>
</evidence>
<evidence type="ECO:0000256" key="7">
    <source>
        <dbReference type="ARBA" id="ARBA00022679"/>
    </source>
</evidence>
<dbReference type="InterPro" id="IPR001242">
    <property type="entry name" value="Condensation_dom"/>
</dbReference>
<evidence type="ECO:0000256" key="5">
    <source>
        <dbReference type="ARBA" id="ARBA00012866"/>
    </source>
</evidence>
<dbReference type="RefSeq" id="WP_014263676.1">
    <property type="nucleotide sequence ID" value="NC_016631.1"/>
</dbReference>
<dbReference type="EC" id="2.3.1.282" evidence="5"/>